<feature type="domain" description="HTH gntR-type" evidence="4">
    <location>
        <begin position="13"/>
        <end position="79"/>
    </location>
</feature>
<evidence type="ECO:0000259" key="4">
    <source>
        <dbReference type="PROSITE" id="PS50949"/>
    </source>
</evidence>
<accession>A0ABS4QAT2</accession>
<dbReference type="PROSITE" id="PS50949">
    <property type="entry name" value="HTH_GNTR"/>
    <property type="match status" value="1"/>
</dbReference>
<dbReference type="PRINTS" id="PR00035">
    <property type="entry name" value="HTHGNTR"/>
</dbReference>
<comment type="caution">
    <text evidence="5">The sequence shown here is derived from an EMBL/GenBank/DDBJ whole genome shotgun (WGS) entry which is preliminary data.</text>
</comment>
<dbReference type="GO" id="GO:0003677">
    <property type="term" value="F:DNA binding"/>
    <property type="evidence" value="ECO:0007669"/>
    <property type="project" value="UniProtKB-KW"/>
</dbReference>
<evidence type="ECO:0000313" key="5">
    <source>
        <dbReference type="EMBL" id="MBP2188683.1"/>
    </source>
</evidence>
<dbReference type="RefSeq" id="WP_209886259.1">
    <property type="nucleotide sequence ID" value="NZ_JAGGMR010000001.1"/>
</dbReference>
<dbReference type="Pfam" id="PF07729">
    <property type="entry name" value="FCD"/>
    <property type="match status" value="1"/>
</dbReference>
<dbReference type="Proteomes" id="UP001519325">
    <property type="component" value="Unassembled WGS sequence"/>
</dbReference>
<evidence type="ECO:0000256" key="1">
    <source>
        <dbReference type="ARBA" id="ARBA00023015"/>
    </source>
</evidence>
<protein>
    <submittedName>
        <fullName evidence="5">DNA-binding GntR family transcriptional regulator</fullName>
    </submittedName>
</protein>
<sequence>MAGRGTGEAGAAGRLGEQVYQALRRDLAAGTIVPTERLREERLADIYGVSRTPVREALARLRADGLVERQSDGLYPYRPRLQELDQLYELRILLEARGMQRALGGTARSAPPSFTGWDPPNATAGHDFSLVRAELETWRRFRETPPAPGPDLVAADEQFHTTLLAAAGNAALTEALAAVYIRVRPVRTLDRYTPDRVAAMTAEHITIAEHLLAGDPDTALRALLAHLEMSRSHVLARAQQALELTKLGRAVRD</sequence>
<dbReference type="Gene3D" id="1.20.120.530">
    <property type="entry name" value="GntR ligand-binding domain-like"/>
    <property type="match status" value="1"/>
</dbReference>
<keyword evidence="1" id="KW-0805">Transcription regulation</keyword>
<keyword evidence="6" id="KW-1185">Reference proteome</keyword>
<dbReference type="PANTHER" id="PTHR43537">
    <property type="entry name" value="TRANSCRIPTIONAL REGULATOR, GNTR FAMILY"/>
    <property type="match status" value="1"/>
</dbReference>
<proteinExistence type="predicted"/>
<dbReference type="SMART" id="SM00345">
    <property type="entry name" value="HTH_GNTR"/>
    <property type="match status" value="1"/>
</dbReference>
<dbReference type="CDD" id="cd07377">
    <property type="entry name" value="WHTH_GntR"/>
    <property type="match status" value="1"/>
</dbReference>
<dbReference type="EMBL" id="JAGGMR010000001">
    <property type="protein sequence ID" value="MBP2188683.1"/>
    <property type="molecule type" value="Genomic_DNA"/>
</dbReference>
<dbReference type="SUPFAM" id="SSF48008">
    <property type="entry name" value="GntR ligand-binding domain-like"/>
    <property type="match status" value="1"/>
</dbReference>
<name>A0ABS4QAT2_9NOCA</name>
<dbReference type="InterPro" id="IPR011711">
    <property type="entry name" value="GntR_C"/>
</dbReference>
<keyword evidence="3" id="KW-0804">Transcription</keyword>
<evidence type="ECO:0000256" key="3">
    <source>
        <dbReference type="ARBA" id="ARBA00023163"/>
    </source>
</evidence>
<dbReference type="Gene3D" id="1.10.10.10">
    <property type="entry name" value="Winged helix-like DNA-binding domain superfamily/Winged helix DNA-binding domain"/>
    <property type="match status" value="1"/>
</dbReference>
<dbReference type="InterPro" id="IPR036390">
    <property type="entry name" value="WH_DNA-bd_sf"/>
</dbReference>
<dbReference type="SMART" id="SM00895">
    <property type="entry name" value="FCD"/>
    <property type="match status" value="1"/>
</dbReference>
<dbReference type="PANTHER" id="PTHR43537:SF45">
    <property type="entry name" value="GNTR FAMILY REGULATORY PROTEIN"/>
    <property type="match status" value="1"/>
</dbReference>
<evidence type="ECO:0000313" key="6">
    <source>
        <dbReference type="Proteomes" id="UP001519325"/>
    </source>
</evidence>
<reference evidence="5 6" key="1">
    <citation type="submission" date="2021-03" db="EMBL/GenBank/DDBJ databases">
        <title>Sequencing the genomes of 1000 actinobacteria strains.</title>
        <authorList>
            <person name="Klenk H.-P."/>
        </authorList>
    </citation>
    <scope>NUCLEOTIDE SEQUENCE [LARGE SCALE GENOMIC DNA]</scope>
    <source>
        <strain evidence="5 6">DSM 45516</strain>
    </source>
</reference>
<gene>
    <name evidence="5" type="ORF">BJ987_001584</name>
</gene>
<keyword evidence="2 5" id="KW-0238">DNA-binding</keyword>
<dbReference type="InterPro" id="IPR036388">
    <property type="entry name" value="WH-like_DNA-bd_sf"/>
</dbReference>
<dbReference type="Pfam" id="PF00392">
    <property type="entry name" value="GntR"/>
    <property type="match status" value="1"/>
</dbReference>
<dbReference type="InterPro" id="IPR008920">
    <property type="entry name" value="TF_FadR/GntR_C"/>
</dbReference>
<dbReference type="InterPro" id="IPR000524">
    <property type="entry name" value="Tscrpt_reg_HTH_GntR"/>
</dbReference>
<organism evidence="5 6">
    <name type="scientific">Nocardia goodfellowii</name>
    <dbReference type="NCBI Taxonomy" id="882446"/>
    <lineage>
        <taxon>Bacteria</taxon>
        <taxon>Bacillati</taxon>
        <taxon>Actinomycetota</taxon>
        <taxon>Actinomycetes</taxon>
        <taxon>Mycobacteriales</taxon>
        <taxon>Nocardiaceae</taxon>
        <taxon>Nocardia</taxon>
    </lineage>
</organism>
<evidence type="ECO:0000256" key="2">
    <source>
        <dbReference type="ARBA" id="ARBA00023125"/>
    </source>
</evidence>
<dbReference type="SUPFAM" id="SSF46785">
    <property type="entry name" value="Winged helix' DNA-binding domain"/>
    <property type="match status" value="1"/>
</dbReference>